<dbReference type="SUPFAM" id="SSF49899">
    <property type="entry name" value="Concanavalin A-like lectins/glucanases"/>
    <property type="match status" value="1"/>
</dbReference>
<dbReference type="PROSITE" id="PS51762">
    <property type="entry name" value="GH16_2"/>
    <property type="match status" value="1"/>
</dbReference>
<accession>A0ABY4QX00</accession>
<dbReference type="InterPro" id="IPR000757">
    <property type="entry name" value="Beta-glucanase-like"/>
</dbReference>
<dbReference type="GO" id="GO:0016787">
    <property type="term" value="F:hydrolase activity"/>
    <property type="evidence" value="ECO:0007669"/>
    <property type="project" value="UniProtKB-KW"/>
</dbReference>
<evidence type="ECO:0000313" key="3">
    <source>
        <dbReference type="Proteomes" id="UP001056336"/>
    </source>
</evidence>
<reference evidence="2" key="1">
    <citation type="journal article" date="2018" name="Int. J. Syst. Evol. Microbiol.">
        <title>Jatrophihabitans telluris sp. nov., isolated from sediment soil of lava forest wetlands and the emended description of the genus Jatrophihabitans.</title>
        <authorList>
            <person name="Lee K.C."/>
            <person name="Suh M.K."/>
            <person name="Eom M.K."/>
            <person name="Kim K.K."/>
            <person name="Kim J.S."/>
            <person name="Kim D.S."/>
            <person name="Ko S.H."/>
            <person name="Shin Y.K."/>
            <person name="Lee J.S."/>
        </authorList>
    </citation>
    <scope>NUCLEOTIDE SEQUENCE</scope>
    <source>
        <strain evidence="2">N237</strain>
    </source>
</reference>
<organism evidence="2 3">
    <name type="scientific">Jatrophihabitans telluris</name>
    <dbReference type="NCBI Taxonomy" id="2038343"/>
    <lineage>
        <taxon>Bacteria</taxon>
        <taxon>Bacillati</taxon>
        <taxon>Actinomycetota</taxon>
        <taxon>Actinomycetes</taxon>
        <taxon>Jatrophihabitantales</taxon>
        <taxon>Jatrophihabitantaceae</taxon>
        <taxon>Jatrophihabitans</taxon>
    </lineage>
</organism>
<feature type="domain" description="GH16" evidence="1">
    <location>
        <begin position="173"/>
        <end position="423"/>
    </location>
</feature>
<dbReference type="EMBL" id="CP097332">
    <property type="protein sequence ID" value="UQX87869.1"/>
    <property type="molecule type" value="Genomic_DNA"/>
</dbReference>
<dbReference type="Proteomes" id="UP001056336">
    <property type="component" value="Chromosome"/>
</dbReference>
<keyword evidence="2" id="KW-0378">Hydrolase</keyword>
<reference evidence="2" key="2">
    <citation type="submission" date="2022-05" db="EMBL/GenBank/DDBJ databases">
        <authorList>
            <person name="Kim J.-S."/>
            <person name="Lee K."/>
            <person name="Suh M."/>
            <person name="Eom M."/>
            <person name="Kim J.-S."/>
            <person name="Kim D.-S."/>
            <person name="Ko S.-H."/>
            <person name="Shin Y."/>
            <person name="Lee J.-S."/>
        </authorList>
    </citation>
    <scope>NUCLEOTIDE SEQUENCE</scope>
    <source>
        <strain evidence="2">N237</strain>
    </source>
</reference>
<dbReference type="Gene3D" id="2.60.120.200">
    <property type="match status" value="1"/>
</dbReference>
<evidence type="ECO:0000259" key="1">
    <source>
        <dbReference type="PROSITE" id="PS51762"/>
    </source>
</evidence>
<evidence type="ECO:0000313" key="2">
    <source>
        <dbReference type="EMBL" id="UQX87869.1"/>
    </source>
</evidence>
<dbReference type="CDD" id="cd00413">
    <property type="entry name" value="Glyco_hydrolase_16"/>
    <property type="match status" value="1"/>
</dbReference>
<name>A0ABY4QX00_9ACTN</name>
<dbReference type="Pfam" id="PF00722">
    <property type="entry name" value="Glyco_hydro_16"/>
    <property type="match status" value="1"/>
</dbReference>
<dbReference type="RefSeq" id="WP_249770819.1">
    <property type="nucleotide sequence ID" value="NZ_CP097332.1"/>
</dbReference>
<protein>
    <submittedName>
        <fullName evidence="2">Glycoside hydrolase family 16 protein</fullName>
    </submittedName>
</protein>
<sequence>MTAVAVVATSSLTGAVIVSGGAPATAAARAVPANTGSVTAAATAAVLSRTTRISSRTWHNTPQPRTKAGYRYTSKAVVTGSVRSAVSVTITLAHGTQKFSATATATATAVRTATRSASYQSSSRAQALAVARSRAYTLASQEVVVTARQAAEARAKSDATTAATSAAQKKLSAATQSVPVPAGDSGTRAAMPTGNLPGWTQVYADDFSGTALNRKAWSVYDRWAPGSNPNTGWWMADHAIVANSVLTLKGSVDRAANPQGRVVTAGLGLWMLPRQTYGKYEILARIDKCPDVKYAWLLWPYSGKWPDDGEIDFAEDEGGSRSTTTAALLFKNSAGHADALAKDRVSPAVDFSGWHRIGVEWTPTSVRYTLDGSYWGQAKTTQVPQKPMTLVLQTEGKLAPGAVTIGSGSCNAQVDWVVQYKMG</sequence>
<dbReference type="InterPro" id="IPR013320">
    <property type="entry name" value="ConA-like_dom_sf"/>
</dbReference>
<gene>
    <name evidence="2" type="ORF">M6D93_16405</name>
</gene>
<proteinExistence type="predicted"/>
<keyword evidence="3" id="KW-1185">Reference proteome</keyword>